<name>A0A934MP40_9HYPH</name>
<dbReference type="AlphaFoldDB" id="A0A934MP40"/>
<protein>
    <submittedName>
        <fullName evidence="1">Replication initiator protein A</fullName>
    </submittedName>
</protein>
<organism evidence="1 2">
    <name type="scientific">Acuticoccus mangrovi</name>
    <dbReference type="NCBI Taxonomy" id="2796142"/>
    <lineage>
        <taxon>Bacteria</taxon>
        <taxon>Pseudomonadati</taxon>
        <taxon>Pseudomonadota</taxon>
        <taxon>Alphaproteobacteria</taxon>
        <taxon>Hyphomicrobiales</taxon>
        <taxon>Amorphaceae</taxon>
        <taxon>Acuticoccus</taxon>
    </lineage>
</organism>
<gene>
    <name evidence="1" type="ORF">JCR33_23845</name>
</gene>
<dbReference type="Proteomes" id="UP000609531">
    <property type="component" value="Unassembled WGS sequence"/>
</dbReference>
<dbReference type="Pfam" id="PF10134">
    <property type="entry name" value="RPA"/>
    <property type="match status" value="1"/>
</dbReference>
<reference evidence="1" key="1">
    <citation type="submission" date="2020-12" db="EMBL/GenBank/DDBJ databases">
        <title>Bacterial taxonomy.</title>
        <authorList>
            <person name="Pan X."/>
        </authorList>
    </citation>
    <scope>NUCLEOTIDE SEQUENCE</scope>
    <source>
        <strain evidence="1">B2012</strain>
    </source>
</reference>
<evidence type="ECO:0000313" key="1">
    <source>
        <dbReference type="EMBL" id="MBJ3778754.1"/>
    </source>
</evidence>
<evidence type="ECO:0000313" key="2">
    <source>
        <dbReference type="Proteomes" id="UP000609531"/>
    </source>
</evidence>
<proteinExistence type="predicted"/>
<dbReference type="InterPro" id="IPR018777">
    <property type="entry name" value="Replication_initiator_prot_A"/>
</dbReference>
<comment type="caution">
    <text evidence="1">The sequence shown here is derived from an EMBL/GenBank/DDBJ whole genome shotgun (WGS) entry which is preliminary data.</text>
</comment>
<keyword evidence="2" id="KW-1185">Reference proteome</keyword>
<dbReference type="EMBL" id="JAEKJA010000038">
    <property type="protein sequence ID" value="MBJ3778754.1"/>
    <property type="molecule type" value="Genomic_DNA"/>
</dbReference>
<accession>A0A934MP40</accession>
<dbReference type="RefSeq" id="WP_198884656.1">
    <property type="nucleotide sequence ID" value="NZ_JAEKJA010000038.1"/>
</dbReference>
<sequence>MQGRRLIGNQFDLFILSLTELKLRDARETMERPFFSLGKRKRLRPIEYESDGVWVKVEPHQNYGMATIWDADVLIWAASVLIDLKNRGVNDIPSELHFQPYDLLKAIHRSTGGDHYRRLREALSRLRSTNIRTNIRAPRGKRYAEFSWISEWTDLVDETTGESRGMSIVLSQWFVQGVLQKGGVLAIDPEYFGITGGRERWLYRVARKHAGGAGDQGFAISLPTLFEKSGAEGPYRRFKHEMQKIVQRNELPGISLAWEEGGKGEPRIWMGMKVKDALLEVEEKAPRRSRKRRAATPGSVPLLLHTELGEETIARVRHDFPGWDVYAMKAEFDDWIAQDPERRPSDYQSAFYGFVRRHHARQSP</sequence>